<protein>
    <submittedName>
        <fullName evidence="2">Uncharacterized protein</fullName>
    </submittedName>
</protein>
<feature type="compositionally biased region" description="Basic and acidic residues" evidence="1">
    <location>
        <begin position="309"/>
        <end position="328"/>
    </location>
</feature>
<name>A0A0F8WFT5_9EURO</name>
<evidence type="ECO:0000256" key="1">
    <source>
        <dbReference type="SAM" id="MobiDB-lite"/>
    </source>
</evidence>
<dbReference type="VEuPathDB" id="FungiDB:P175DRAFT_0502577"/>
<sequence>MSFPINNGGSNPLDINTNRIPLTLDQSTRTLYNRAITNPSSLTDQERRLITRRPPPEEEDTLCRNACGLSMAELIAKAIDLNGGLTHKETHLLSAGVVPGQPGRLLSEVVRLSQEDRDLTARAMAAATTEDVRAARDIAWRIVSRWTAAELAAAETLSDDDARNIKYGMRVPWQEWGLASSSSSSTMDISSSAMGAGTVDMGCFGLVVFYNLEDARVPDFKKQIEMAVHHGLHYLAHRVKEETFDQFTLYWVAVPGDNLNPSALQNRFSTMLRSHEVPLGLRPDAFLYVDEEALYSRETARPYIWLAEPKSETETETEPKSKPEHDDNTGTGTGVGPEVEAKAGQPLKVDIKHITPALFARLVQRDLEGDAKRKPYRYTSELIMLHAAAGHSRDAQWERDWIWPPPARYM</sequence>
<keyword evidence="3" id="KW-1185">Reference proteome</keyword>
<dbReference type="EMBL" id="JYKN01002359">
    <property type="protein sequence ID" value="KKK16695.1"/>
    <property type="molecule type" value="Genomic_DNA"/>
</dbReference>
<accession>A0A0F8WFT5</accession>
<dbReference type="Proteomes" id="UP000034947">
    <property type="component" value="Unassembled WGS sequence"/>
</dbReference>
<proteinExistence type="predicted"/>
<dbReference type="OrthoDB" id="4424523at2759"/>
<gene>
    <name evidence="2" type="ORF">AOCH_007429</name>
</gene>
<comment type="caution">
    <text evidence="2">The sequence shown here is derived from an EMBL/GenBank/DDBJ whole genome shotgun (WGS) entry which is preliminary data.</text>
</comment>
<evidence type="ECO:0000313" key="2">
    <source>
        <dbReference type="EMBL" id="KKK16695.1"/>
    </source>
</evidence>
<reference evidence="2 3" key="1">
    <citation type="submission" date="2015-02" db="EMBL/GenBank/DDBJ databases">
        <title>Draft Genome Sequences of Two Closely-Related Aflatoxigenic Aspergillus Species Obtained from the Cote d'Ivoire.</title>
        <authorList>
            <person name="Moore G.G."/>
            <person name="Beltz S.B."/>
            <person name="Mack B.M."/>
        </authorList>
    </citation>
    <scope>NUCLEOTIDE SEQUENCE [LARGE SCALE GENOMIC DNA]</scope>
    <source>
        <strain evidence="2 3">SRRC1432</strain>
    </source>
</reference>
<dbReference type="AlphaFoldDB" id="A0A0F8WFT5"/>
<evidence type="ECO:0000313" key="3">
    <source>
        <dbReference type="Proteomes" id="UP000034947"/>
    </source>
</evidence>
<feature type="region of interest" description="Disordered" evidence="1">
    <location>
        <begin position="307"/>
        <end position="339"/>
    </location>
</feature>
<organism evidence="2 3">
    <name type="scientific">Aspergillus ochraceoroseus</name>
    <dbReference type="NCBI Taxonomy" id="138278"/>
    <lineage>
        <taxon>Eukaryota</taxon>
        <taxon>Fungi</taxon>
        <taxon>Dikarya</taxon>
        <taxon>Ascomycota</taxon>
        <taxon>Pezizomycotina</taxon>
        <taxon>Eurotiomycetes</taxon>
        <taxon>Eurotiomycetidae</taxon>
        <taxon>Eurotiales</taxon>
        <taxon>Aspergillaceae</taxon>
        <taxon>Aspergillus</taxon>
        <taxon>Aspergillus subgen. Nidulantes</taxon>
    </lineage>
</organism>